<gene>
    <name evidence="10" type="ORF">JG687_00012788</name>
</gene>
<evidence type="ECO:0000256" key="6">
    <source>
        <dbReference type="PROSITE-ProRule" id="PRU00221"/>
    </source>
</evidence>
<dbReference type="PANTHER" id="PTHR12560">
    <property type="entry name" value="LONGEVITY ASSURANCE FACTOR 1 LAG1"/>
    <property type="match status" value="1"/>
</dbReference>
<comment type="caution">
    <text evidence="10">The sequence shown here is derived from an EMBL/GenBank/DDBJ whole genome shotgun (WGS) entry which is preliminary data.</text>
</comment>
<feature type="transmembrane region" description="Helical" evidence="8">
    <location>
        <begin position="61"/>
        <end position="79"/>
    </location>
</feature>
<dbReference type="PANTHER" id="PTHR12560:SF0">
    <property type="entry name" value="LD18904P"/>
    <property type="match status" value="1"/>
</dbReference>
<evidence type="ECO:0000256" key="1">
    <source>
        <dbReference type="ARBA" id="ARBA00004141"/>
    </source>
</evidence>
<feature type="transmembrane region" description="Helical" evidence="8">
    <location>
        <begin position="104"/>
        <end position="123"/>
    </location>
</feature>
<evidence type="ECO:0000256" key="3">
    <source>
        <dbReference type="ARBA" id="ARBA00022989"/>
    </source>
</evidence>
<dbReference type="Pfam" id="PF00400">
    <property type="entry name" value="WD40"/>
    <property type="match status" value="2"/>
</dbReference>
<keyword evidence="2 5" id="KW-0812">Transmembrane</keyword>
<feature type="region of interest" description="Disordered" evidence="7">
    <location>
        <begin position="284"/>
        <end position="322"/>
    </location>
</feature>
<dbReference type="GO" id="GO:0005783">
    <property type="term" value="C:endoplasmic reticulum"/>
    <property type="evidence" value="ECO:0007669"/>
    <property type="project" value="TreeGrafter"/>
</dbReference>
<dbReference type="SMART" id="SM00724">
    <property type="entry name" value="TLC"/>
    <property type="match status" value="1"/>
</dbReference>
<keyword evidence="6" id="KW-0853">WD repeat</keyword>
<name>A0A8T1U3G8_9STRA</name>
<feature type="transmembrane region" description="Helical" evidence="8">
    <location>
        <begin position="20"/>
        <end position="40"/>
    </location>
</feature>
<comment type="subcellular location">
    <subcellularLocation>
        <location evidence="1">Membrane</location>
        <topology evidence="1">Multi-pass membrane protein</topology>
    </subcellularLocation>
</comment>
<dbReference type="InterPro" id="IPR016439">
    <property type="entry name" value="Lag1/Lac1-like"/>
</dbReference>
<reference evidence="10" key="1">
    <citation type="submission" date="2021-01" db="EMBL/GenBank/DDBJ databases">
        <title>Phytophthora aleatoria, a newly-described species from Pinus radiata is distinct from Phytophthora cactorum isolates based on comparative genomics.</title>
        <authorList>
            <person name="Mcdougal R."/>
            <person name="Panda P."/>
            <person name="Williams N."/>
            <person name="Studholme D.J."/>
        </authorList>
    </citation>
    <scope>NUCLEOTIDE SEQUENCE</scope>
    <source>
        <strain evidence="10">NZFS 3830</strain>
    </source>
</reference>
<dbReference type="PROSITE" id="PS50082">
    <property type="entry name" value="WD_REPEATS_2"/>
    <property type="match status" value="2"/>
</dbReference>
<dbReference type="PROSITE" id="PS50922">
    <property type="entry name" value="TLC"/>
    <property type="match status" value="1"/>
</dbReference>
<evidence type="ECO:0000313" key="10">
    <source>
        <dbReference type="EMBL" id="KAG6952779.1"/>
    </source>
</evidence>
<dbReference type="EMBL" id="JAENGZ010000887">
    <property type="protein sequence ID" value="KAG6952779.1"/>
    <property type="molecule type" value="Genomic_DNA"/>
</dbReference>
<evidence type="ECO:0000256" key="8">
    <source>
        <dbReference type="SAM" id="Phobius"/>
    </source>
</evidence>
<evidence type="ECO:0000259" key="9">
    <source>
        <dbReference type="PROSITE" id="PS50922"/>
    </source>
</evidence>
<dbReference type="VEuPathDB" id="FungiDB:PC110_g4222"/>
<keyword evidence="4 5" id="KW-0472">Membrane</keyword>
<feature type="repeat" description="WD" evidence="6">
    <location>
        <begin position="625"/>
        <end position="667"/>
    </location>
</feature>
<proteinExistence type="predicted"/>
<evidence type="ECO:0000256" key="5">
    <source>
        <dbReference type="PROSITE-ProRule" id="PRU00205"/>
    </source>
</evidence>
<protein>
    <recommendedName>
        <fullName evidence="9">TLC domain-containing protein</fullName>
    </recommendedName>
</protein>
<dbReference type="VEuPathDB" id="FungiDB:PC110_g4223"/>
<dbReference type="InterPro" id="IPR001680">
    <property type="entry name" value="WD40_rpt"/>
</dbReference>
<dbReference type="AlphaFoldDB" id="A0A8T1U3G8"/>
<feature type="domain" description="TLC" evidence="9">
    <location>
        <begin position="62"/>
        <end position="277"/>
    </location>
</feature>
<evidence type="ECO:0000256" key="7">
    <source>
        <dbReference type="SAM" id="MobiDB-lite"/>
    </source>
</evidence>
<evidence type="ECO:0000256" key="2">
    <source>
        <dbReference type="ARBA" id="ARBA00022692"/>
    </source>
</evidence>
<accession>A0A8T1U3G8</accession>
<dbReference type="Pfam" id="PF03798">
    <property type="entry name" value="TRAM_LAG1_CLN8"/>
    <property type="match status" value="1"/>
</dbReference>
<dbReference type="GO" id="GO:0050291">
    <property type="term" value="F:sphingosine N-acyltransferase activity"/>
    <property type="evidence" value="ECO:0007669"/>
    <property type="project" value="InterPro"/>
</dbReference>
<dbReference type="GO" id="GO:0016020">
    <property type="term" value="C:membrane"/>
    <property type="evidence" value="ECO:0007669"/>
    <property type="project" value="UniProtKB-SubCell"/>
</dbReference>
<feature type="transmembrane region" description="Helical" evidence="8">
    <location>
        <begin position="188"/>
        <end position="208"/>
    </location>
</feature>
<organism evidence="10 11">
    <name type="scientific">Phytophthora cactorum</name>
    <dbReference type="NCBI Taxonomy" id="29920"/>
    <lineage>
        <taxon>Eukaryota</taxon>
        <taxon>Sar</taxon>
        <taxon>Stramenopiles</taxon>
        <taxon>Oomycota</taxon>
        <taxon>Peronosporomycetes</taxon>
        <taxon>Peronosporales</taxon>
        <taxon>Peronosporaceae</taxon>
        <taxon>Phytophthora</taxon>
    </lineage>
</organism>
<dbReference type="GO" id="GO:0046513">
    <property type="term" value="P:ceramide biosynthetic process"/>
    <property type="evidence" value="ECO:0007669"/>
    <property type="project" value="InterPro"/>
</dbReference>
<dbReference type="Proteomes" id="UP000688947">
    <property type="component" value="Unassembled WGS sequence"/>
</dbReference>
<evidence type="ECO:0000256" key="4">
    <source>
        <dbReference type="ARBA" id="ARBA00023136"/>
    </source>
</evidence>
<feature type="transmembrane region" description="Helical" evidence="8">
    <location>
        <begin position="143"/>
        <end position="168"/>
    </location>
</feature>
<dbReference type="OrthoDB" id="9890280at2759"/>
<feature type="repeat" description="WD" evidence="6">
    <location>
        <begin position="601"/>
        <end position="614"/>
    </location>
</feature>
<dbReference type="SMART" id="SM00320">
    <property type="entry name" value="WD40"/>
    <property type="match status" value="4"/>
</dbReference>
<feature type="transmembrane region" description="Helical" evidence="8">
    <location>
        <begin position="244"/>
        <end position="264"/>
    </location>
</feature>
<dbReference type="InterPro" id="IPR006634">
    <property type="entry name" value="TLC-dom"/>
</dbReference>
<sequence length="726" mass="82194">MPCFLTECDPMAEVKRFGMAMAGLYAYHFVVDTVFIRPTVRYMMHKGWLTKDKEDKMRESLYKNAAVGAFHIFGLYIGWNESWFLNKEEYFKEFPYVANEAQRWYYMIYLSFWFQSIDFMLNITNKHYTVKRKDNAEMLVHHFATISLMLFSYYVDLTKIGICVLMIHDVNDLLLETAKVFVYLQWENVANIFFGLFALVWFLVRWFFYSYNILHSAYEFAYLDIIVPITEAGSFHGISAPVWYWVWVIYFGFLCLLLVLHIYWGILIVKMVIKALGDGNVEKDIRSDSEGEEDEAVEEEPKKPLETTATDAAKPRRRRAPKADDESKAIFLAKSMSGSVSRHFVAEKVKALCVVSDVRYASEKLQEEYDLLPLVAIGGWDNETNHVSLHLPVRPTRNERELRKEFGRGDGDARPCELSTLTEVEHKGDVNALQFVATRGENLLVSASSAGGVFAFRMTSSVGDDDAAMTDRDSVKPLTAFEVPLWEQVFAGTAATCLEVSENRTSIVAASAGGTLAWLKLDDSVSIEKIENKDTSRLPINAVKFLGRDSVVATVGPTPGSQLRVWDLLANNQFPVTTCADASSRSILSTLETHPTRPEVLITGGDDGSVRFWDRRKFDVPFRTEGYHQRAVRALKLHSASPRYLFTGGDDAVVNCWDFHDGRNPRDPVEYERYNESTGSQNLTPFGSLGASASNGFSKRLESDTLVAGSDAQSVVIVQHVSKWKQ</sequence>
<evidence type="ECO:0000313" key="11">
    <source>
        <dbReference type="Proteomes" id="UP000688947"/>
    </source>
</evidence>
<keyword evidence="3 8" id="KW-1133">Transmembrane helix</keyword>